<gene>
    <name evidence="1" type="ORF">WOLCODRAFT_164139</name>
</gene>
<dbReference type="AlphaFoldDB" id="A0A2H3JNA2"/>
<evidence type="ECO:0000313" key="2">
    <source>
        <dbReference type="Proteomes" id="UP000218811"/>
    </source>
</evidence>
<keyword evidence="2" id="KW-1185">Reference proteome</keyword>
<evidence type="ECO:0000313" key="1">
    <source>
        <dbReference type="EMBL" id="PCH42975.1"/>
    </source>
</evidence>
<protein>
    <submittedName>
        <fullName evidence="1">Uncharacterized protein</fullName>
    </submittedName>
</protein>
<proteinExistence type="predicted"/>
<sequence length="60" mass="6806">MLGCHYHVPGELAQFGLPEISVEVMQLVPHVSAIRRHEIRIRKGTICRSTSLLTYLFTCP</sequence>
<organism evidence="1 2">
    <name type="scientific">Wolfiporia cocos (strain MD-104)</name>
    <name type="common">Brown rot fungus</name>
    <dbReference type="NCBI Taxonomy" id="742152"/>
    <lineage>
        <taxon>Eukaryota</taxon>
        <taxon>Fungi</taxon>
        <taxon>Dikarya</taxon>
        <taxon>Basidiomycota</taxon>
        <taxon>Agaricomycotina</taxon>
        <taxon>Agaricomycetes</taxon>
        <taxon>Polyporales</taxon>
        <taxon>Phaeolaceae</taxon>
        <taxon>Wolfiporia</taxon>
    </lineage>
</organism>
<reference evidence="1 2" key="1">
    <citation type="journal article" date="2012" name="Science">
        <title>The Paleozoic origin of enzymatic lignin decomposition reconstructed from 31 fungal genomes.</title>
        <authorList>
            <person name="Floudas D."/>
            <person name="Binder M."/>
            <person name="Riley R."/>
            <person name="Barry K."/>
            <person name="Blanchette R.A."/>
            <person name="Henrissat B."/>
            <person name="Martinez A.T."/>
            <person name="Otillar R."/>
            <person name="Spatafora J.W."/>
            <person name="Yadav J.S."/>
            <person name="Aerts A."/>
            <person name="Benoit I."/>
            <person name="Boyd A."/>
            <person name="Carlson A."/>
            <person name="Copeland A."/>
            <person name="Coutinho P.M."/>
            <person name="de Vries R.P."/>
            <person name="Ferreira P."/>
            <person name="Findley K."/>
            <person name="Foster B."/>
            <person name="Gaskell J."/>
            <person name="Glotzer D."/>
            <person name="Gorecki P."/>
            <person name="Heitman J."/>
            <person name="Hesse C."/>
            <person name="Hori C."/>
            <person name="Igarashi K."/>
            <person name="Jurgens J.A."/>
            <person name="Kallen N."/>
            <person name="Kersten P."/>
            <person name="Kohler A."/>
            <person name="Kuees U."/>
            <person name="Kumar T.K.A."/>
            <person name="Kuo A."/>
            <person name="LaButti K."/>
            <person name="Larrondo L.F."/>
            <person name="Lindquist E."/>
            <person name="Ling A."/>
            <person name="Lombard V."/>
            <person name="Lucas S."/>
            <person name="Lundell T."/>
            <person name="Martin R."/>
            <person name="McLaughlin D.J."/>
            <person name="Morgenstern I."/>
            <person name="Morin E."/>
            <person name="Murat C."/>
            <person name="Nagy L.G."/>
            <person name="Nolan M."/>
            <person name="Ohm R.A."/>
            <person name="Patyshakuliyeva A."/>
            <person name="Rokas A."/>
            <person name="Ruiz-Duenas F.J."/>
            <person name="Sabat G."/>
            <person name="Salamov A."/>
            <person name="Samejima M."/>
            <person name="Schmutz J."/>
            <person name="Slot J.C."/>
            <person name="St John F."/>
            <person name="Stenlid J."/>
            <person name="Sun H."/>
            <person name="Sun S."/>
            <person name="Syed K."/>
            <person name="Tsang A."/>
            <person name="Wiebenga A."/>
            <person name="Young D."/>
            <person name="Pisabarro A."/>
            <person name="Eastwood D.C."/>
            <person name="Martin F."/>
            <person name="Cullen D."/>
            <person name="Grigoriev I.V."/>
            <person name="Hibbett D.S."/>
        </authorList>
    </citation>
    <scope>NUCLEOTIDE SEQUENCE [LARGE SCALE GENOMIC DNA]</scope>
    <source>
        <strain evidence="1 2">MD-104</strain>
    </source>
</reference>
<name>A0A2H3JNA2_WOLCO</name>
<dbReference type="Proteomes" id="UP000218811">
    <property type="component" value="Unassembled WGS sequence"/>
</dbReference>
<accession>A0A2H3JNA2</accession>
<dbReference type="EMBL" id="KB468135">
    <property type="protein sequence ID" value="PCH42975.1"/>
    <property type="molecule type" value="Genomic_DNA"/>
</dbReference>